<feature type="non-terminal residue" evidence="1">
    <location>
        <position position="167"/>
    </location>
</feature>
<protein>
    <submittedName>
        <fullName evidence="1">Uncharacterized protein</fullName>
    </submittedName>
</protein>
<gene>
    <name evidence="1" type="ORF">S06H3_03300</name>
</gene>
<comment type="caution">
    <text evidence="1">The sequence shown here is derived from an EMBL/GenBank/DDBJ whole genome shotgun (WGS) entry which is preliminary data.</text>
</comment>
<organism evidence="1">
    <name type="scientific">marine sediment metagenome</name>
    <dbReference type="NCBI Taxonomy" id="412755"/>
    <lineage>
        <taxon>unclassified sequences</taxon>
        <taxon>metagenomes</taxon>
        <taxon>ecological metagenomes</taxon>
    </lineage>
</organism>
<reference evidence="1" key="1">
    <citation type="journal article" date="2014" name="Front. Microbiol.">
        <title>High frequency of phylogenetically diverse reductive dehalogenase-homologous genes in deep subseafloor sedimentary metagenomes.</title>
        <authorList>
            <person name="Kawai M."/>
            <person name="Futagami T."/>
            <person name="Toyoda A."/>
            <person name="Takaki Y."/>
            <person name="Nishi S."/>
            <person name="Hori S."/>
            <person name="Arai W."/>
            <person name="Tsubouchi T."/>
            <person name="Morono Y."/>
            <person name="Uchiyama I."/>
            <person name="Ito T."/>
            <person name="Fujiyama A."/>
            <person name="Inagaki F."/>
            <person name="Takami H."/>
        </authorList>
    </citation>
    <scope>NUCLEOTIDE SEQUENCE</scope>
    <source>
        <strain evidence="1">Expedition CK06-06</strain>
    </source>
</reference>
<name>X1JBV8_9ZZZZ</name>
<accession>X1JBV8</accession>
<dbReference type="EMBL" id="BARV01001057">
    <property type="protein sequence ID" value="GAH91447.1"/>
    <property type="molecule type" value="Genomic_DNA"/>
</dbReference>
<evidence type="ECO:0000313" key="1">
    <source>
        <dbReference type="EMBL" id="GAH91447.1"/>
    </source>
</evidence>
<sequence>MRVKCIIFSIPLLLVYLLAPVFANQYFTDIPEELPYEYSFSQKYIVAGERVLNLTVSNNTAYNIKAIEFEIKLKNAFGEIISDWSTFTSPDLQIPSQSSKSLSLTLTKRNIFGAKIENVLNQARYVDLRYKRILIEDDILLKQRDLYSELQYKYGPFKIQLDVINNK</sequence>
<dbReference type="AlphaFoldDB" id="X1JBV8"/>
<proteinExistence type="predicted"/>